<dbReference type="GO" id="GO:0008270">
    <property type="term" value="F:zinc ion binding"/>
    <property type="evidence" value="ECO:0007669"/>
    <property type="project" value="InterPro"/>
</dbReference>
<evidence type="ECO:0000313" key="10">
    <source>
        <dbReference type="EMBL" id="TID25630.1"/>
    </source>
</evidence>
<evidence type="ECO:0000256" key="2">
    <source>
        <dbReference type="ARBA" id="ARBA00022723"/>
    </source>
</evidence>
<dbReference type="Gene3D" id="4.10.240.10">
    <property type="entry name" value="Zn(2)-C6 fungal-type DNA-binding domain"/>
    <property type="match status" value="1"/>
</dbReference>
<evidence type="ECO:0000256" key="3">
    <source>
        <dbReference type="ARBA" id="ARBA00022833"/>
    </source>
</evidence>
<proteinExistence type="predicted"/>
<dbReference type="PANTHER" id="PTHR47782">
    <property type="entry name" value="ZN(II)2CYS6 TRANSCRIPTION FACTOR (EUROFUNG)-RELATED"/>
    <property type="match status" value="1"/>
</dbReference>
<dbReference type="PANTHER" id="PTHR47782:SF2">
    <property type="entry name" value="TRANSCRIPTION FACTOR, PUTATIVE (AFU_ORTHOLOGUE AFUA_4G12570)-RELATED"/>
    <property type="match status" value="1"/>
</dbReference>
<feature type="compositionally biased region" description="Polar residues" evidence="8">
    <location>
        <begin position="668"/>
        <end position="682"/>
    </location>
</feature>
<dbReference type="CDD" id="cd14653">
    <property type="entry name" value="ZIP_Gal4p-like"/>
    <property type="match status" value="1"/>
</dbReference>
<evidence type="ECO:0000256" key="8">
    <source>
        <dbReference type="SAM" id="MobiDB-lite"/>
    </source>
</evidence>
<evidence type="ECO:0000256" key="5">
    <source>
        <dbReference type="ARBA" id="ARBA00023125"/>
    </source>
</evidence>
<comment type="caution">
    <text evidence="10">The sequence shown here is derived from an EMBL/GenBank/DDBJ whole genome shotgun (WGS) entry which is preliminary data.</text>
</comment>
<dbReference type="SMART" id="SM00066">
    <property type="entry name" value="GAL4"/>
    <property type="match status" value="1"/>
</dbReference>
<keyword evidence="2" id="KW-0479">Metal-binding</keyword>
<dbReference type="GO" id="GO:0006351">
    <property type="term" value="P:DNA-templated transcription"/>
    <property type="evidence" value="ECO:0007669"/>
    <property type="project" value="InterPro"/>
</dbReference>
<comment type="subcellular location">
    <subcellularLocation>
        <location evidence="1">Nucleus</location>
    </subcellularLocation>
</comment>
<keyword evidence="11" id="KW-1185">Reference proteome</keyword>
<dbReference type="Pfam" id="PF00172">
    <property type="entry name" value="Zn_clus"/>
    <property type="match status" value="1"/>
</dbReference>
<keyword evidence="3" id="KW-0862">Zinc</keyword>
<dbReference type="SUPFAM" id="SSF57701">
    <property type="entry name" value="Zn2/Cys6 DNA-binding domain"/>
    <property type="match status" value="1"/>
</dbReference>
<dbReference type="GO" id="GO:0045944">
    <property type="term" value="P:positive regulation of transcription by RNA polymerase II"/>
    <property type="evidence" value="ECO:0007669"/>
    <property type="project" value="TreeGrafter"/>
</dbReference>
<protein>
    <recommendedName>
        <fullName evidence="9">Zn(2)-C6 fungal-type domain-containing protein</fullName>
    </recommendedName>
</protein>
<dbReference type="Proteomes" id="UP000298493">
    <property type="component" value="Unassembled WGS sequence"/>
</dbReference>
<feature type="domain" description="Zn(2)-C6 fungal-type" evidence="9">
    <location>
        <begin position="30"/>
        <end position="62"/>
    </location>
</feature>
<organism evidence="10 11">
    <name type="scientific">Venturia nashicola</name>
    <dbReference type="NCBI Taxonomy" id="86259"/>
    <lineage>
        <taxon>Eukaryota</taxon>
        <taxon>Fungi</taxon>
        <taxon>Dikarya</taxon>
        <taxon>Ascomycota</taxon>
        <taxon>Pezizomycotina</taxon>
        <taxon>Dothideomycetes</taxon>
        <taxon>Pleosporomycetidae</taxon>
        <taxon>Venturiales</taxon>
        <taxon>Venturiaceae</taxon>
        <taxon>Venturia</taxon>
    </lineage>
</organism>
<dbReference type="InterPro" id="IPR052202">
    <property type="entry name" value="Yeast_MetPath_Reg"/>
</dbReference>
<dbReference type="CDD" id="cd12148">
    <property type="entry name" value="fungal_TF_MHR"/>
    <property type="match status" value="1"/>
</dbReference>
<feature type="region of interest" description="Disordered" evidence="8">
    <location>
        <begin position="640"/>
        <end position="685"/>
    </location>
</feature>
<dbReference type="EMBL" id="SNSC02000003">
    <property type="protein sequence ID" value="TID25630.1"/>
    <property type="molecule type" value="Genomic_DNA"/>
</dbReference>
<dbReference type="SMART" id="SM00906">
    <property type="entry name" value="Fungal_trans"/>
    <property type="match status" value="1"/>
</dbReference>
<evidence type="ECO:0000256" key="6">
    <source>
        <dbReference type="ARBA" id="ARBA00023163"/>
    </source>
</evidence>
<sequence length="758" mass="84352">MPTEDFVFPGAELLMPLDTPLLRVSRPVAACQRCRSAKIKCDGKLPACSACERSNRASECSSTNDQFAKGKERSYVATLEARVERLERKIGEVRARRKSSLQMLDAVLAPRRISIDGNGKPQNVRAARRKELLDIDELVSDFGFLTVNATSRDFYGFTSAISYSKLILAAATKESLPVGMSKDWPPRYSVQPLIQHYLNTTHRILPIIEETSFYSSVDAVYNVDSQKATYLDHWNLRLVLAIASAMKSQQRGDRYYSDAVGHICAALGLAEQVLHPGSVWSIQALLLLVIFAMLDPAHFDSWTLIGAASRMMIDLGMHQDPSKSVHMSRAKLELRRRVFWCVYTLDRSTSIVQMRSFSFSDDGSSVTLPFASRPMSPGSSPRQPSMWVQSNESALDLFKLKQMQSACYTQLFQSGREAWADPYSYIWPCYQEISEWFNKLSSGTLPAIRDFFELEILYTFVYILSPSPRCPKPNEHAQRLIFEQAISYADKMRSITSNPTEAKNPLSFYDAIRVYTTGTLFMSILSSNTETLLCPRSSTPVSGLTTSNSLDAEVDPLAPQEATAPPPIPFPAGDSSGALPKDQTTRAIDAINNFVEILSYFGLRFGVVGGINHRERFQRDSQPMLTRLFQRQAQMKQSFTNAWNGGPVTPPTHLSTSPGPNFYPSPPSSHYSQTSPLPSYDNQQHHDMASQSINGWNHLATPANHLNIAGNSNYMTTTVPDMSVAPLAYSPLVMDNLGIGNYAAWETLPGGNLNARFA</sequence>
<gene>
    <name evidence="10" type="ORF">E6O75_ATG03493</name>
</gene>
<evidence type="ECO:0000259" key="9">
    <source>
        <dbReference type="PROSITE" id="PS50048"/>
    </source>
</evidence>
<dbReference type="CDD" id="cd00067">
    <property type="entry name" value="GAL4"/>
    <property type="match status" value="1"/>
</dbReference>
<dbReference type="Pfam" id="PF04082">
    <property type="entry name" value="Fungal_trans"/>
    <property type="match status" value="1"/>
</dbReference>
<keyword evidence="7" id="KW-0539">Nucleus</keyword>
<dbReference type="PROSITE" id="PS50048">
    <property type="entry name" value="ZN2_CY6_FUNGAL_2"/>
    <property type="match status" value="1"/>
</dbReference>
<reference evidence="10 11" key="1">
    <citation type="submission" date="2019-04" db="EMBL/GenBank/DDBJ databases">
        <title>High contiguity whole genome sequence and gene annotation resource for two Venturia nashicola isolates.</title>
        <authorList>
            <person name="Prokchorchik M."/>
            <person name="Won K."/>
            <person name="Lee Y."/>
            <person name="Choi E.D."/>
            <person name="Segonzac C."/>
            <person name="Sohn K.H."/>
        </authorList>
    </citation>
    <scope>NUCLEOTIDE SEQUENCE [LARGE SCALE GENOMIC DNA]</scope>
    <source>
        <strain evidence="10 11">PRI2</strain>
    </source>
</reference>
<dbReference type="InterPro" id="IPR036864">
    <property type="entry name" value="Zn2-C6_fun-type_DNA-bd_sf"/>
</dbReference>
<evidence type="ECO:0000313" key="11">
    <source>
        <dbReference type="Proteomes" id="UP000298493"/>
    </source>
</evidence>
<evidence type="ECO:0000256" key="4">
    <source>
        <dbReference type="ARBA" id="ARBA00023015"/>
    </source>
</evidence>
<dbReference type="GO" id="GO:0005634">
    <property type="term" value="C:nucleus"/>
    <property type="evidence" value="ECO:0007669"/>
    <property type="project" value="UniProtKB-SubCell"/>
</dbReference>
<dbReference type="InterPro" id="IPR001138">
    <property type="entry name" value="Zn2Cys6_DnaBD"/>
</dbReference>
<accession>A0A4Z1PP06</accession>
<dbReference type="AlphaFoldDB" id="A0A4Z1PP06"/>
<keyword evidence="4" id="KW-0805">Transcription regulation</keyword>
<dbReference type="STRING" id="86259.A0A4Z1PP06"/>
<dbReference type="PROSITE" id="PS00463">
    <property type="entry name" value="ZN2_CY6_FUNGAL_1"/>
    <property type="match status" value="1"/>
</dbReference>
<evidence type="ECO:0000256" key="1">
    <source>
        <dbReference type="ARBA" id="ARBA00004123"/>
    </source>
</evidence>
<name>A0A4Z1PP06_9PEZI</name>
<keyword evidence="5" id="KW-0238">DNA-binding</keyword>
<evidence type="ECO:0000256" key="7">
    <source>
        <dbReference type="ARBA" id="ARBA00023242"/>
    </source>
</evidence>
<dbReference type="GO" id="GO:0000981">
    <property type="term" value="F:DNA-binding transcription factor activity, RNA polymerase II-specific"/>
    <property type="evidence" value="ECO:0007669"/>
    <property type="project" value="InterPro"/>
</dbReference>
<keyword evidence="6" id="KW-0804">Transcription</keyword>
<dbReference type="InterPro" id="IPR007219">
    <property type="entry name" value="XnlR_reg_dom"/>
</dbReference>
<dbReference type="GO" id="GO:0043565">
    <property type="term" value="F:sequence-specific DNA binding"/>
    <property type="evidence" value="ECO:0007669"/>
    <property type="project" value="TreeGrafter"/>
</dbReference>